<dbReference type="Proteomes" id="UP000663888">
    <property type="component" value="Unassembled WGS sequence"/>
</dbReference>
<reference evidence="1" key="1">
    <citation type="submission" date="2021-01" db="EMBL/GenBank/DDBJ databases">
        <authorList>
            <person name="Kaushik A."/>
        </authorList>
    </citation>
    <scope>NUCLEOTIDE SEQUENCE</scope>
    <source>
        <strain evidence="1">AG4-R118</strain>
    </source>
</reference>
<dbReference type="AlphaFoldDB" id="A0A8H2XFL9"/>
<dbReference type="Gene3D" id="3.90.640.10">
    <property type="entry name" value="Actin, Chain A, domain 4"/>
    <property type="match status" value="1"/>
</dbReference>
<evidence type="ECO:0000313" key="2">
    <source>
        <dbReference type="Proteomes" id="UP000663888"/>
    </source>
</evidence>
<evidence type="ECO:0000313" key="1">
    <source>
        <dbReference type="EMBL" id="CAE6421679.1"/>
    </source>
</evidence>
<proteinExistence type="predicted"/>
<sequence>MARRFQDCSRNRYWYNIQRGCIRLSCSRSAYPIRMRLRMLPTLPFNKGGDQMLNRVDKWPGQEAQNFSGKIPTLVWYNSLGEAVSFGAEALSPRIQAEAEENGWQLAKHFKLRLHPKDLKAKHGLALDPLPYGVNLSTIYADFLRYLLGHTRKCFETTIINGSEIWQTHSPSMEIIIAHPNGWGPREQAFLRTSSVVAGFTFAEDALDRVHFVTEAEASVHFCMHYTNLKSSLHPNTIFAVCDAGGSTVDTTVYTVEKAHPKLQLSEKRASACVQAGSIFVDKLAEDFLRRYFESRELPWEEVDEYVSTGLQNFESKEKRKFGGDAAEMALGVAGSSVQAFFDPCVNQILESVESQTSSLSVSYLLLVGGFGSNPYLYKRLKARLDPTGCQVISTTEATSKAVADGAVIWHCVNSVIKRAPRLSYGIQTIQLYNPHSLEHLGRKTIEKPSGTHVSGHWSLIVPQDIPIDCDEWSREPYHRQYRRSDPDLDNFKVRIYGSPYGQMSEWVTDKSGELNPGFREICTISGDLSAMKNCLRKHKNDSGTEYWTLHFYVCIRFGRTQFEACLEWKEEGVNKTGPATVIAMDGPELEA</sequence>
<accession>A0A8H2XFL9</accession>
<dbReference type="EMBL" id="CAJMWX010000624">
    <property type="protein sequence ID" value="CAE6421679.1"/>
    <property type="molecule type" value="Genomic_DNA"/>
</dbReference>
<organism evidence="1 2">
    <name type="scientific">Rhizoctonia solani</name>
    <dbReference type="NCBI Taxonomy" id="456999"/>
    <lineage>
        <taxon>Eukaryota</taxon>
        <taxon>Fungi</taxon>
        <taxon>Dikarya</taxon>
        <taxon>Basidiomycota</taxon>
        <taxon>Agaricomycotina</taxon>
        <taxon>Agaricomycetes</taxon>
        <taxon>Cantharellales</taxon>
        <taxon>Ceratobasidiaceae</taxon>
        <taxon>Rhizoctonia</taxon>
    </lineage>
</organism>
<dbReference type="PANTHER" id="PTHR14187:SF5">
    <property type="entry name" value="HEAT SHOCK 70 KDA PROTEIN 12A"/>
    <property type="match status" value="1"/>
</dbReference>
<gene>
    <name evidence="1" type="ORF">RDB_LOCUS23711</name>
</gene>
<comment type="caution">
    <text evidence="1">The sequence shown here is derived from an EMBL/GenBank/DDBJ whole genome shotgun (WGS) entry which is preliminary data.</text>
</comment>
<dbReference type="SUPFAM" id="SSF53067">
    <property type="entry name" value="Actin-like ATPase domain"/>
    <property type="match status" value="1"/>
</dbReference>
<name>A0A8H2XFL9_9AGAM</name>
<dbReference type="InterPro" id="IPR043129">
    <property type="entry name" value="ATPase_NBD"/>
</dbReference>
<protein>
    <submittedName>
        <fullName evidence="1">Uncharacterized protein</fullName>
    </submittedName>
</protein>
<dbReference type="PANTHER" id="PTHR14187">
    <property type="entry name" value="ALPHA KINASE/ELONGATION FACTOR 2 KINASE"/>
    <property type="match status" value="1"/>
</dbReference>
<dbReference type="Gene3D" id="3.30.420.40">
    <property type="match status" value="2"/>
</dbReference>
<dbReference type="CDD" id="cd10170">
    <property type="entry name" value="ASKHA_NBD_HSP70"/>
    <property type="match status" value="1"/>
</dbReference>